<name>A0A897MRV8_9EURY</name>
<feature type="transmembrane region" description="Helical" evidence="1">
    <location>
        <begin position="498"/>
        <end position="516"/>
    </location>
</feature>
<feature type="transmembrane region" description="Helical" evidence="1">
    <location>
        <begin position="410"/>
        <end position="427"/>
    </location>
</feature>
<feature type="transmembrane region" description="Helical" evidence="1">
    <location>
        <begin position="522"/>
        <end position="541"/>
    </location>
</feature>
<dbReference type="Gene3D" id="2.60.40.3390">
    <property type="match status" value="1"/>
</dbReference>
<feature type="transmembrane region" description="Helical" evidence="1">
    <location>
        <begin position="469"/>
        <end position="491"/>
    </location>
</feature>
<dbReference type="GO" id="GO:0016757">
    <property type="term" value="F:glycosyltransferase activity"/>
    <property type="evidence" value="ECO:0007669"/>
    <property type="project" value="UniProtKB-KW"/>
</dbReference>
<keyword evidence="4" id="KW-1185">Reference proteome</keyword>
<proteinExistence type="predicted"/>
<protein>
    <submittedName>
        <fullName evidence="3">Dolichol phosphate-mannose mannosyltransferase</fullName>
    </submittedName>
</protein>
<dbReference type="Pfam" id="PF18079">
    <property type="entry name" value="AglB_L1"/>
    <property type="match status" value="1"/>
</dbReference>
<keyword evidence="1" id="KW-0472">Membrane</keyword>
<dbReference type="PROSITE" id="PS50035">
    <property type="entry name" value="PLD"/>
    <property type="match status" value="1"/>
</dbReference>
<feature type="transmembrane region" description="Helical" evidence="1">
    <location>
        <begin position="205"/>
        <end position="222"/>
    </location>
</feature>
<evidence type="ECO:0000313" key="3">
    <source>
        <dbReference type="EMBL" id="QSG01699.1"/>
    </source>
</evidence>
<keyword evidence="1" id="KW-0812">Transmembrane</keyword>
<evidence type="ECO:0000256" key="1">
    <source>
        <dbReference type="SAM" id="Phobius"/>
    </source>
</evidence>
<evidence type="ECO:0000259" key="2">
    <source>
        <dbReference type="PROSITE" id="PS50035"/>
    </source>
</evidence>
<feature type="transmembrane region" description="Helical" evidence="1">
    <location>
        <begin position="350"/>
        <end position="370"/>
    </location>
</feature>
<keyword evidence="1" id="KW-1133">Transmembrane helix</keyword>
<keyword evidence="3" id="KW-0328">Glycosyltransferase</keyword>
<dbReference type="EMBL" id="CP064786">
    <property type="protein sequence ID" value="QSG01699.1"/>
    <property type="molecule type" value="Genomic_DNA"/>
</dbReference>
<reference evidence="3" key="1">
    <citation type="submission" date="2020-11" db="EMBL/GenBank/DDBJ databases">
        <title>Carbohydrate-dependent, anaerobic sulfur respiration: A novel catabolism in halophilic archaea.</title>
        <authorList>
            <person name="Sorokin D.Y."/>
            <person name="Messina E."/>
            <person name="Smedile F."/>
            <person name="La Cono V."/>
            <person name="Hallsworth J.E."/>
            <person name="Yakimov M.M."/>
        </authorList>
    </citation>
    <scope>NUCLEOTIDE SEQUENCE</scope>
    <source>
        <strain evidence="3">AArc-S</strain>
    </source>
</reference>
<dbReference type="GeneID" id="70683851"/>
<dbReference type="InterPro" id="IPR041154">
    <property type="entry name" value="AglB_P1"/>
</dbReference>
<dbReference type="RefSeq" id="WP_238478811.1">
    <property type="nucleotide sequence ID" value="NZ_CP064786.1"/>
</dbReference>
<accession>A0A897MRV8</accession>
<dbReference type="KEGG" id="hara:AArcS_0470"/>
<dbReference type="InterPro" id="IPR001736">
    <property type="entry name" value="PLipase_D/transphosphatidylase"/>
</dbReference>
<feature type="domain" description="PLD phosphodiesterase" evidence="2">
    <location>
        <begin position="707"/>
        <end position="739"/>
    </location>
</feature>
<dbReference type="AlphaFoldDB" id="A0A897MRV8"/>
<keyword evidence="3" id="KW-0808">Transferase</keyword>
<sequence length="806" mass="87933">MTTDADGDPKAVWDTTRSFLDDRSDAESALEGLLETDAAHDTWTFDDLELDSGTFGELVSQGIVEKVDGEYRVADREAIEAALAGESIEVDDEGKTGLFSELDLSLDVDPRAMAGLAGALVFLFVMRITQYRSVFRGDDVVSPGNDPYMYRYWMNELLAVSSDPTNLEVIANMPSRAGGTRPLSHAFNWWFAAILGGDQWAVDMVAAWLPVVATLALGVVVYKLAVVVTRDVRVGIASVVLLAVAPVHAVYTGVGFIEHRLHQYLWLGVTLLTLAWLAMDIQTRAEGGDQRSAVLGHLRSPMTWLVAGVLGLSLGISAHLWGGSALMFIPLAAYIGLRAVVDAREGISPTLANLPVLVGVAVGAAISVWLHTNWEWHAGFVAYTPVLVFAGALAVLALGEVWRRWQLHPVGLVATEGALAGIGLYLFRRIRPEDWIELRGRMDDLFLRERYTESVSLFTFDYGVIFGPLIQLGVGFYLGMAVFAWVALLAYRHYEPGWLLLVVYTGFWLVIATIQVRFAAQLIVPLSVLGGIGFVYLLSAVDIARDPTVFRDEDPTGAVADGGRRSSISVPGGTKVSYLLVIGVLVCGFGLIYVPSLTSQITYTDAEYEANQAIQEFEQDVDREYPENFVLNEWPRNRMQNYHVNGESDFYSFADDNYNDFVSGTSPDESYTDFGDRVGYVVVSERGESVPSGTTQEQLLNVLGAGEQGLAHYKLLTVDDDHTIAAFAMVPGATIEGETGANESVTVSTEVTVDERTLEYERTVESDEDGNFAVTVPYSGEYTTGDETVTVTETDVVDGETVSLGD</sequence>
<feature type="transmembrane region" description="Helical" evidence="1">
    <location>
        <begin position="112"/>
        <end position="129"/>
    </location>
</feature>
<feature type="transmembrane region" description="Helical" evidence="1">
    <location>
        <begin position="376"/>
        <end position="398"/>
    </location>
</feature>
<organism evidence="3 4">
    <name type="scientific">Natranaeroarchaeum sulfidigenes</name>
    <dbReference type="NCBI Taxonomy" id="2784880"/>
    <lineage>
        <taxon>Archaea</taxon>
        <taxon>Methanobacteriati</taxon>
        <taxon>Methanobacteriota</taxon>
        <taxon>Stenosarchaea group</taxon>
        <taxon>Halobacteria</taxon>
        <taxon>Halobacteriales</taxon>
        <taxon>Natronoarchaeaceae</taxon>
        <taxon>Natranaeroarchaeum</taxon>
    </lineage>
</organism>
<evidence type="ECO:0000313" key="4">
    <source>
        <dbReference type="Proteomes" id="UP000663586"/>
    </source>
</evidence>
<feature type="transmembrane region" description="Helical" evidence="1">
    <location>
        <begin position="576"/>
        <end position="594"/>
    </location>
</feature>
<dbReference type="Proteomes" id="UP000663586">
    <property type="component" value="Chromosome"/>
</dbReference>
<gene>
    <name evidence="3" type="primary">aglS</name>
    <name evidence="3" type="ORF">AArcS_0470</name>
</gene>
<feature type="transmembrane region" description="Helical" evidence="1">
    <location>
        <begin position="234"/>
        <end position="257"/>
    </location>
</feature>